<name>A0ACD4NQU1_9HYPH</name>
<dbReference type="Proteomes" id="UP001163223">
    <property type="component" value="Chromosome"/>
</dbReference>
<keyword evidence="1" id="KW-0560">Oxidoreductase</keyword>
<sequence>MSEAVADLGVLGMGTMGANLALNFADQGGFTVALFNRTVEKARRVPADNPELASRLAPADTLQAFVASLKAPRVVVVMVNAGAPVDEQIEHLVPLLSPGDILIDAGNADFNDTVRRDAALKDSGILFVGMGVSGGELGARHGPSIMVGGDEAVWQRLKPLLEPIAAKYEGSPCVAWLGPDGAGHFVKTIHNGIEYADMQMIAEIYGIMRDALTMTAAEMAPVFSRWNEGGLSSYLIEIAAVTLKEVDPETNQAMVDVILDEAGQKGTGRWAVIEAQKLGIGATTLEAAVSARGVSSRRNERLAAARIYGGVSTEPSGFAAGEVGLSELEAALETAKIIAYAQGYATMAEASRAFSWNLPLGEIARIWRAGCIIRSVFLDDITKAYETGETVVNLLQAPSFTSRVAAGEGALRGVVAKAALAGVPVPALSAALAYFDDYRRARGTANLIQAQRDLFGAHTFRRLDKEGTFHHHWPAV</sequence>
<evidence type="ECO:0000313" key="1">
    <source>
        <dbReference type="EMBL" id="WAJ29112.1"/>
    </source>
</evidence>
<proteinExistence type="predicted"/>
<reference evidence="1" key="1">
    <citation type="submission" date="2022-11" db="EMBL/GenBank/DDBJ databases">
        <title>beta-Carotene-producing bacterium, Jeongeuplla avenae sp. nov., alleviates the salt stress of Arabidopsis seedlings.</title>
        <authorList>
            <person name="Jiang L."/>
            <person name="Lee J."/>
        </authorList>
    </citation>
    <scope>NUCLEOTIDE SEQUENCE</scope>
    <source>
        <strain evidence="1">DY_R2A_6</strain>
    </source>
</reference>
<evidence type="ECO:0000313" key="2">
    <source>
        <dbReference type="Proteomes" id="UP001163223"/>
    </source>
</evidence>
<organism evidence="1 2">
    <name type="scientific">Antarcticirhabdus aurantiaca</name>
    <dbReference type="NCBI Taxonomy" id="2606717"/>
    <lineage>
        <taxon>Bacteria</taxon>
        <taxon>Pseudomonadati</taxon>
        <taxon>Pseudomonadota</taxon>
        <taxon>Alphaproteobacteria</taxon>
        <taxon>Hyphomicrobiales</taxon>
        <taxon>Aurantimonadaceae</taxon>
        <taxon>Antarcticirhabdus</taxon>
    </lineage>
</organism>
<protein>
    <submittedName>
        <fullName evidence="1">NADP-dependent phosphogluconate dehydrogenase</fullName>
        <ecNumber evidence="1">1.1.1.44</ecNumber>
    </submittedName>
</protein>
<dbReference type="EC" id="1.1.1.44" evidence="1"/>
<dbReference type="EMBL" id="CP113520">
    <property type="protein sequence ID" value="WAJ29112.1"/>
    <property type="molecule type" value="Genomic_DNA"/>
</dbReference>
<accession>A0ACD4NQU1</accession>
<gene>
    <name evidence="1" type="primary">gndA</name>
    <name evidence="1" type="ORF">OXU80_02380</name>
</gene>
<keyword evidence="2" id="KW-1185">Reference proteome</keyword>